<keyword evidence="1" id="KW-0472">Membrane</keyword>
<gene>
    <name evidence="2" type="ORF">AB1Y20_005598</name>
</gene>
<keyword evidence="1" id="KW-0812">Transmembrane</keyword>
<dbReference type="Proteomes" id="UP001515480">
    <property type="component" value="Unassembled WGS sequence"/>
</dbReference>
<reference evidence="2 3" key="1">
    <citation type="journal article" date="2024" name="Science">
        <title>Giant polyketide synthase enzymes in the biosynthesis of giant marine polyether toxins.</title>
        <authorList>
            <person name="Fallon T.R."/>
            <person name="Shende V.V."/>
            <person name="Wierzbicki I.H."/>
            <person name="Pendleton A.L."/>
            <person name="Watervoot N.F."/>
            <person name="Auber R.P."/>
            <person name="Gonzalez D.J."/>
            <person name="Wisecaver J.H."/>
            <person name="Moore B.S."/>
        </authorList>
    </citation>
    <scope>NUCLEOTIDE SEQUENCE [LARGE SCALE GENOMIC DNA]</scope>
    <source>
        <strain evidence="2 3">12B1</strain>
    </source>
</reference>
<protein>
    <submittedName>
        <fullName evidence="2">Uncharacterized protein</fullName>
    </submittedName>
</protein>
<dbReference type="EMBL" id="JBGBPQ010000013">
    <property type="protein sequence ID" value="KAL1512336.1"/>
    <property type="molecule type" value="Genomic_DNA"/>
</dbReference>
<proteinExistence type="predicted"/>
<accession>A0AB34J6H5</accession>
<keyword evidence="3" id="KW-1185">Reference proteome</keyword>
<comment type="caution">
    <text evidence="2">The sequence shown here is derived from an EMBL/GenBank/DDBJ whole genome shotgun (WGS) entry which is preliminary data.</text>
</comment>
<evidence type="ECO:0000256" key="1">
    <source>
        <dbReference type="SAM" id="Phobius"/>
    </source>
</evidence>
<keyword evidence="1" id="KW-1133">Transmembrane helix</keyword>
<name>A0AB34J6H5_PRYPA</name>
<feature type="transmembrane region" description="Helical" evidence="1">
    <location>
        <begin position="345"/>
        <end position="363"/>
    </location>
</feature>
<evidence type="ECO:0000313" key="3">
    <source>
        <dbReference type="Proteomes" id="UP001515480"/>
    </source>
</evidence>
<sequence length="375" mass="41573">MVADKQCFPRALDTLLPNATDPLRGISVSRMRVPHLTPLWMLLWSLLSLKEVVRVLDFGIGARDATTIGLARALQISYEPKVYGPQVKIHRPNCGFVKKKFCCSSFLVTLERDAQAMQRARQAVVALRLPHILPISPDQLNTGSRSVPVEIQSTLTSVASKRRTRDARLAAERACKRFHPNLVIVDAQVITAAQLQQVALECRPLFVVLHSMPLFRNATSPPPASPIFSTMKSSSLYELFLSRPGTKTMRPQCELIACVPDASLDNWAVFKRADGTYNGGRHSVRDLRHLHFRQIAKNMLLQPNLIVPVLPPQLKRAPNAVQHRHAFQGKAKSARGSFGLSGRTFWVGLAGSIALLCALTALAKHQYLPQIITLP</sequence>
<evidence type="ECO:0000313" key="2">
    <source>
        <dbReference type="EMBL" id="KAL1512336.1"/>
    </source>
</evidence>
<dbReference type="AlphaFoldDB" id="A0AB34J6H5"/>
<organism evidence="2 3">
    <name type="scientific">Prymnesium parvum</name>
    <name type="common">Toxic golden alga</name>
    <dbReference type="NCBI Taxonomy" id="97485"/>
    <lineage>
        <taxon>Eukaryota</taxon>
        <taxon>Haptista</taxon>
        <taxon>Haptophyta</taxon>
        <taxon>Prymnesiophyceae</taxon>
        <taxon>Prymnesiales</taxon>
        <taxon>Prymnesiaceae</taxon>
        <taxon>Prymnesium</taxon>
    </lineage>
</organism>